<reference evidence="10" key="2">
    <citation type="journal article" date="2013" name="G3 (Bethesda)">
        <title>Genomes of Ashbya fungi isolated from insects reveal four mating-type loci, numerous translocations, lack of transposons, and distinct gene duplications.</title>
        <authorList>
            <person name="Dietrich F.S."/>
            <person name="Voegeli S."/>
            <person name="Kuo S."/>
            <person name="Philippsen P."/>
        </authorList>
    </citation>
    <scope>GENOME REANNOTATION</scope>
    <source>
        <strain evidence="10">ATCC 10895 / CBS 109.51 / FGSC 9923 / NRRL Y-1056</strain>
    </source>
</reference>
<dbReference type="SUPFAM" id="SSF53597">
    <property type="entry name" value="Dihydrofolate reductase-like"/>
    <property type="match status" value="1"/>
</dbReference>
<dbReference type="GO" id="GO:0046655">
    <property type="term" value="P:folic acid metabolic process"/>
    <property type="evidence" value="ECO:0000318"/>
    <property type="project" value="GO_Central"/>
</dbReference>
<organism evidence="9 10">
    <name type="scientific">Eremothecium gossypii (strain ATCC 10895 / CBS 109.51 / FGSC 9923 / NRRL Y-1056)</name>
    <name type="common">Yeast</name>
    <name type="synonym">Ashbya gossypii</name>
    <dbReference type="NCBI Taxonomy" id="284811"/>
    <lineage>
        <taxon>Eukaryota</taxon>
        <taxon>Fungi</taxon>
        <taxon>Dikarya</taxon>
        <taxon>Ascomycota</taxon>
        <taxon>Saccharomycotina</taxon>
        <taxon>Saccharomycetes</taxon>
        <taxon>Saccharomycetales</taxon>
        <taxon>Saccharomycetaceae</taxon>
        <taxon>Eremothecium</taxon>
    </lineage>
</organism>
<dbReference type="GO" id="GO:0050661">
    <property type="term" value="F:NADP binding"/>
    <property type="evidence" value="ECO:0000318"/>
    <property type="project" value="GO_Central"/>
</dbReference>
<evidence type="ECO:0000256" key="6">
    <source>
        <dbReference type="ARBA" id="ARBA00023002"/>
    </source>
</evidence>
<dbReference type="OMA" id="KEMKYFR"/>
<dbReference type="Pfam" id="PF00186">
    <property type="entry name" value="DHFR_1"/>
    <property type="match status" value="1"/>
</dbReference>
<dbReference type="GO" id="GO:0004146">
    <property type="term" value="F:dihydrofolate reductase activity"/>
    <property type="evidence" value="ECO:0000318"/>
    <property type="project" value="GO_Central"/>
</dbReference>
<dbReference type="InParanoid" id="Q75BZ5"/>
<dbReference type="GO" id="GO:0003729">
    <property type="term" value="F:mRNA binding"/>
    <property type="evidence" value="ECO:0007669"/>
    <property type="project" value="EnsemblFungi"/>
</dbReference>
<dbReference type="InterPro" id="IPR012259">
    <property type="entry name" value="DHFR"/>
</dbReference>
<dbReference type="HOGENOM" id="CLU_043966_2_1_1"/>
<dbReference type="Gene3D" id="3.40.430.10">
    <property type="entry name" value="Dihydrofolate Reductase, subunit A"/>
    <property type="match status" value="1"/>
</dbReference>
<feature type="domain" description="DHFR" evidence="8">
    <location>
        <begin position="7"/>
        <end position="207"/>
    </location>
</feature>
<name>Q75BZ5_EREGS</name>
<dbReference type="GeneID" id="4619658"/>
<dbReference type="KEGG" id="ago:AGOS_ACR124W"/>
<reference evidence="9 10" key="1">
    <citation type="journal article" date="2004" name="Science">
        <title>The Ashbya gossypii genome as a tool for mapping the ancient Saccharomyces cerevisiae genome.</title>
        <authorList>
            <person name="Dietrich F.S."/>
            <person name="Voegeli S."/>
            <person name="Brachat S."/>
            <person name="Lerch A."/>
            <person name="Gates K."/>
            <person name="Steiner S."/>
            <person name="Mohr C."/>
            <person name="Pohlmann R."/>
            <person name="Luedi P."/>
            <person name="Choi S."/>
            <person name="Wing R.A."/>
            <person name="Flavier A."/>
            <person name="Gaffney T.D."/>
            <person name="Philippsen P."/>
        </authorList>
    </citation>
    <scope>NUCLEOTIDE SEQUENCE [LARGE SCALE GENOMIC DNA]</scope>
    <source>
        <strain evidence="10">ATCC 10895 / CBS 109.51 / FGSC 9923 / NRRL Y-1056</strain>
    </source>
</reference>
<dbReference type="PRINTS" id="PR00070">
    <property type="entry name" value="DHFR"/>
</dbReference>
<dbReference type="CDD" id="cd00209">
    <property type="entry name" value="DHFR"/>
    <property type="match status" value="1"/>
</dbReference>
<evidence type="ECO:0000313" key="10">
    <source>
        <dbReference type="Proteomes" id="UP000000591"/>
    </source>
</evidence>
<dbReference type="Proteomes" id="UP000000591">
    <property type="component" value="Chromosome III"/>
</dbReference>
<dbReference type="OrthoDB" id="414698at2759"/>
<dbReference type="PANTHER" id="PTHR48069">
    <property type="entry name" value="DIHYDROFOLATE REDUCTASE"/>
    <property type="match status" value="1"/>
</dbReference>
<dbReference type="EC" id="1.5.1.3" evidence="2"/>
<dbReference type="GO" id="GO:0006730">
    <property type="term" value="P:one-carbon metabolic process"/>
    <property type="evidence" value="ECO:0007669"/>
    <property type="project" value="UniProtKB-KW"/>
</dbReference>
<dbReference type="GO" id="GO:0046654">
    <property type="term" value="P:tetrahydrofolate biosynthetic process"/>
    <property type="evidence" value="ECO:0000318"/>
    <property type="project" value="GO_Central"/>
</dbReference>
<dbReference type="GO" id="GO:0005739">
    <property type="term" value="C:mitochondrion"/>
    <property type="evidence" value="ECO:0000318"/>
    <property type="project" value="GO_Central"/>
</dbReference>
<keyword evidence="10" id="KW-1185">Reference proteome</keyword>
<comment type="similarity">
    <text evidence="7">Belongs to the dihydrofolate reductase family.</text>
</comment>
<dbReference type="InterPro" id="IPR024072">
    <property type="entry name" value="DHFR-like_dom_sf"/>
</dbReference>
<dbReference type="AlphaFoldDB" id="Q75BZ5"/>
<evidence type="ECO:0000313" key="9">
    <source>
        <dbReference type="EMBL" id="AAS51350.1"/>
    </source>
</evidence>
<evidence type="ECO:0000256" key="5">
    <source>
        <dbReference type="ARBA" id="ARBA00022857"/>
    </source>
</evidence>
<dbReference type="InterPro" id="IPR017925">
    <property type="entry name" value="DHFR_CS"/>
</dbReference>
<comment type="pathway">
    <text evidence="1">Cofactor biosynthesis; tetrahydrofolate biosynthesis; 5,6,7,8-tetrahydrofolate from 7,8-dihydrofolate: step 1/1.</text>
</comment>
<protein>
    <recommendedName>
        <fullName evidence="3">Dihydrofolate reductase</fullName>
        <ecNumber evidence="2">1.5.1.3</ecNumber>
    </recommendedName>
</protein>
<dbReference type="PROSITE" id="PS00075">
    <property type="entry name" value="DHFR_1"/>
    <property type="match status" value="1"/>
</dbReference>
<evidence type="ECO:0000256" key="7">
    <source>
        <dbReference type="RuleBase" id="RU004474"/>
    </source>
</evidence>
<dbReference type="RefSeq" id="NP_983526.1">
    <property type="nucleotide sequence ID" value="NM_208879.1"/>
</dbReference>
<keyword evidence="5" id="KW-0521">NADP</keyword>
<evidence type="ECO:0000256" key="3">
    <source>
        <dbReference type="ARBA" id="ARBA00018886"/>
    </source>
</evidence>
<dbReference type="InterPro" id="IPR001796">
    <property type="entry name" value="DHFR_dom"/>
</dbReference>
<evidence type="ECO:0000256" key="1">
    <source>
        <dbReference type="ARBA" id="ARBA00004903"/>
    </source>
</evidence>
<proteinExistence type="inferred from homology"/>
<dbReference type="eggNOG" id="KOG1324">
    <property type="taxonomic scope" value="Eukaryota"/>
</dbReference>
<dbReference type="PANTHER" id="PTHR48069:SF3">
    <property type="entry name" value="DIHYDROFOLATE REDUCTASE"/>
    <property type="match status" value="1"/>
</dbReference>
<dbReference type="UniPathway" id="UPA00077">
    <property type="reaction ID" value="UER00158"/>
</dbReference>
<gene>
    <name evidence="9" type="ORF">AGOS_ACR124W</name>
</gene>
<evidence type="ECO:0000259" key="8">
    <source>
        <dbReference type="PROSITE" id="PS51330"/>
    </source>
</evidence>
<dbReference type="PROSITE" id="PS51330">
    <property type="entry name" value="DHFR_2"/>
    <property type="match status" value="1"/>
</dbReference>
<dbReference type="GO" id="GO:0046452">
    <property type="term" value="P:dihydrofolate metabolic process"/>
    <property type="evidence" value="ECO:0000318"/>
    <property type="project" value="GO_Central"/>
</dbReference>
<accession>Q75BZ5</accession>
<evidence type="ECO:0000256" key="4">
    <source>
        <dbReference type="ARBA" id="ARBA00022563"/>
    </source>
</evidence>
<sequence>MGISRVPVVSIVACLLPEYGIGYQGQLPWRLAREMKYFRQATTATFDPTKRNAVVMGRKTWESIPARWRPLPGRLNVVVSRTYTSPWAHDENGHVITSNSLQQCVRQLQEQARALGVERIYIMGGAEIYNQSYDLCDHLLVTELQVAPDGPAVLLDTFLARDVLEQSFAKNSAGPRALLPPSVELPECPATALEEGGFQFRFALYDHLNRD</sequence>
<keyword evidence="4" id="KW-0554">One-carbon metabolism</keyword>
<dbReference type="EMBL" id="AE016816">
    <property type="protein sequence ID" value="AAS51350.1"/>
    <property type="molecule type" value="Genomic_DNA"/>
</dbReference>
<dbReference type="STRING" id="284811.Q75BZ5"/>
<dbReference type="FunCoup" id="Q75BZ5">
    <property type="interactions" value="461"/>
</dbReference>
<keyword evidence="6" id="KW-0560">Oxidoreductase</keyword>
<evidence type="ECO:0000256" key="2">
    <source>
        <dbReference type="ARBA" id="ARBA00012856"/>
    </source>
</evidence>